<dbReference type="EMBL" id="JACHJV010000001">
    <property type="protein sequence ID" value="MBB4922224.1"/>
    <property type="molecule type" value="Genomic_DNA"/>
</dbReference>
<dbReference type="InterPro" id="IPR001387">
    <property type="entry name" value="Cro/C1-type_HTH"/>
</dbReference>
<evidence type="ECO:0000313" key="2">
    <source>
        <dbReference type="EMBL" id="MBB4922224.1"/>
    </source>
</evidence>
<organism evidence="2 3">
    <name type="scientific">Kitasatospora kifunensis</name>
    <name type="common">Streptomyces kifunensis</name>
    <dbReference type="NCBI Taxonomy" id="58351"/>
    <lineage>
        <taxon>Bacteria</taxon>
        <taxon>Bacillati</taxon>
        <taxon>Actinomycetota</taxon>
        <taxon>Actinomycetes</taxon>
        <taxon>Kitasatosporales</taxon>
        <taxon>Streptomycetaceae</taxon>
        <taxon>Kitasatospora</taxon>
    </lineage>
</organism>
<reference evidence="2 3" key="1">
    <citation type="submission" date="2020-08" db="EMBL/GenBank/DDBJ databases">
        <title>Sequencing the genomes of 1000 actinobacteria strains.</title>
        <authorList>
            <person name="Klenk H.-P."/>
        </authorList>
    </citation>
    <scope>NUCLEOTIDE SEQUENCE [LARGE SCALE GENOMIC DNA]</scope>
    <source>
        <strain evidence="2 3">DSM 41654</strain>
    </source>
</reference>
<sequence length="137" mass="14526">MADMKAFADWLHEQMIAAGYDLSSQRSGGKSKLANDAGVALSQVQRALGGTTRPDIVTLRAIAHALDIPMKVMLVRSGTVDAGDLDEQVLPASDLDVRTLGLQRGVPADKLDHWVAIVDAVTGTFAAERQHHGSATP</sequence>
<protein>
    <submittedName>
        <fullName evidence="2">DNA-binding phage protein</fullName>
    </submittedName>
</protein>
<dbReference type="SUPFAM" id="SSF47413">
    <property type="entry name" value="lambda repressor-like DNA-binding domains"/>
    <property type="match status" value="1"/>
</dbReference>
<evidence type="ECO:0000259" key="1">
    <source>
        <dbReference type="PROSITE" id="PS50943"/>
    </source>
</evidence>
<accession>A0A7W7QYT3</accession>
<dbReference type="GO" id="GO:0003677">
    <property type="term" value="F:DNA binding"/>
    <property type="evidence" value="ECO:0007669"/>
    <property type="project" value="UniProtKB-KW"/>
</dbReference>
<gene>
    <name evidence="2" type="ORF">FHR34_001217</name>
</gene>
<dbReference type="AlphaFoldDB" id="A0A7W7QYT3"/>
<name>A0A7W7QYT3_KITKI</name>
<keyword evidence="3" id="KW-1185">Reference proteome</keyword>
<dbReference type="Gene3D" id="1.10.260.40">
    <property type="entry name" value="lambda repressor-like DNA-binding domains"/>
    <property type="match status" value="1"/>
</dbReference>
<dbReference type="Proteomes" id="UP000540506">
    <property type="component" value="Unassembled WGS sequence"/>
</dbReference>
<comment type="caution">
    <text evidence="2">The sequence shown here is derived from an EMBL/GenBank/DDBJ whole genome shotgun (WGS) entry which is preliminary data.</text>
</comment>
<dbReference type="InterPro" id="IPR010982">
    <property type="entry name" value="Lambda_DNA-bd_dom_sf"/>
</dbReference>
<proteinExistence type="predicted"/>
<dbReference type="PROSITE" id="PS50943">
    <property type="entry name" value="HTH_CROC1"/>
    <property type="match status" value="1"/>
</dbReference>
<feature type="domain" description="HTH cro/C1-type" evidence="1">
    <location>
        <begin position="31"/>
        <end position="73"/>
    </location>
</feature>
<dbReference type="RefSeq" id="WP_184934434.1">
    <property type="nucleotide sequence ID" value="NZ_JACHJV010000001.1"/>
</dbReference>
<keyword evidence="2" id="KW-0238">DNA-binding</keyword>
<dbReference type="CDD" id="cd00093">
    <property type="entry name" value="HTH_XRE"/>
    <property type="match status" value="1"/>
</dbReference>
<evidence type="ECO:0000313" key="3">
    <source>
        <dbReference type="Proteomes" id="UP000540506"/>
    </source>
</evidence>